<evidence type="ECO:0000256" key="2">
    <source>
        <dbReference type="PROSITE-ProRule" id="PRU00703"/>
    </source>
</evidence>
<dbReference type="STRING" id="159292.SAMN05192546_103134"/>
<dbReference type="Proteomes" id="UP000199230">
    <property type="component" value="Unassembled WGS sequence"/>
</dbReference>
<reference evidence="4 5" key="1">
    <citation type="submission" date="2016-10" db="EMBL/GenBank/DDBJ databases">
        <authorList>
            <person name="de Groot N.N."/>
        </authorList>
    </citation>
    <scope>NUCLEOTIDE SEQUENCE [LARGE SCALE GENOMIC DNA]</scope>
    <source>
        <strain evidence="4 5">APO</strain>
    </source>
</reference>
<proteinExistence type="predicted"/>
<dbReference type="SUPFAM" id="SSF54631">
    <property type="entry name" value="CBS-domain pair"/>
    <property type="match status" value="1"/>
</dbReference>
<dbReference type="OrthoDB" id="9790355at2"/>
<keyword evidence="5" id="KW-1185">Reference proteome</keyword>
<dbReference type="Gene3D" id="3.10.580.10">
    <property type="entry name" value="CBS-domain"/>
    <property type="match status" value="1"/>
</dbReference>
<dbReference type="PANTHER" id="PTHR43080:SF2">
    <property type="entry name" value="CBS DOMAIN-CONTAINING PROTEIN"/>
    <property type="match status" value="1"/>
</dbReference>
<sequence length="126" mass="14336">MQVHQRMKSNVISVKPIDPLSKVLDIMEQQNINGTPVIDDANHLIGMIVKADIYRFLMDPGHYKSCPVEWVMSSNVVYGETHEDLVTIAKRLREHDIVALPILEKDIIVGIVSIEDILDHFIETHP</sequence>
<dbReference type="AlphaFoldDB" id="A0A1H3LB41"/>
<dbReference type="Pfam" id="PF00571">
    <property type="entry name" value="CBS"/>
    <property type="match status" value="2"/>
</dbReference>
<feature type="domain" description="CBS" evidence="3">
    <location>
        <begin position="7"/>
        <end position="65"/>
    </location>
</feature>
<organism evidence="4 5">
    <name type="scientific">Tindallia californiensis</name>
    <dbReference type="NCBI Taxonomy" id="159292"/>
    <lineage>
        <taxon>Bacteria</taxon>
        <taxon>Bacillati</taxon>
        <taxon>Bacillota</taxon>
        <taxon>Clostridia</taxon>
        <taxon>Peptostreptococcales</taxon>
        <taxon>Tindalliaceae</taxon>
        <taxon>Tindallia</taxon>
    </lineage>
</organism>
<dbReference type="PROSITE" id="PS51371">
    <property type="entry name" value="CBS"/>
    <property type="match status" value="2"/>
</dbReference>
<feature type="domain" description="CBS" evidence="3">
    <location>
        <begin position="72"/>
        <end position="126"/>
    </location>
</feature>
<accession>A0A1H3LB41</accession>
<dbReference type="InterPro" id="IPR000644">
    <property type="entry name" value="CBS_dom"/>
</dbReference>
<dbReference type="SMART" id="SM00116">
    <property type="entry name" value="CBS"/>
    <property type="match status" value="2"/>
</dbReference>
<dbReference type="EMBL" id="FNPV01000003">
    <property type="protein sequence ID" value="SDY61389.1"/>
    <property type="molecule type" value="Genomic_DNA"/>
</dbReference>
<dbReference type="RefSeq" id="WP_093311771.1">
    <property type="nucleotide sequence ID" value="NZ_FNPV01000003.1"/>
</dbReference>
<evidence type="ECO:0000313" key="5">
    <source>
        <dbReference type="Proteomes" id="UP000199230"/>
    </source>
</evidence>
<evidence type="ECO:0000259" key="3">
    <source>
        <dbReference type="PROSITE" id="PS51371"/>
    </source>
</evidence>
<evidence type="ECO:0000313" key="4">
    <source>
        <dbReference type="EMBL" id="SDY61389.1"/>
    </source>
</evidence>
<gene>
    <name evidence="4" type="ORF">SAMN05192546_103134</name>
</gene>
<name>A0A1H3LB41_9FIRM</name>
<dbReference type="PANTHER" id="PTHR43080">
    <property type="entry name" value="CBS DOMAIN-CONTAINING PROTEIN CBSX3, MITOCHONDRIAL"/>
    <property type="match status" value="1"/>
</dbReference>
<protein>
    <submittedName>
        <fullName evidence="4">CBS domain-containing protein</fullName>
    </submittedName>
</protein>
<dbReference type="InterPro" id="IPR051257">
    <property type="entry name" value="Diverse_CBS-Domain"/>
</dbReference>
<dbReference type="InterPro" id="IPR046342">
    <property type="entry name" value="CBS_dom_sf"/>
</dbReference>
<evidence type="ECO:0000256" key="1">
    <source>
        <dbReference type="ARBA" id="ARBA00023122"/>
    </source>
</evidence>
<keyword evidence="1 2" id="KW-0129">CBS domain</keyword>
<dbReference type="CDD" id="cd02205">
    <property type="entry name" value="CBS_pair_SF"/>
    <property type="match status" value="1"/>
</dbReference>